<sequence length="232" mass="25274">MIGYYILLGGIALISWLVSSTLKRKFEKYSKIHLRNGMSGKEIAEKMLSDNGIYDVEVISTPGRLTDHYNPKNKTVNLSEAVYNERNAAAAAVAAHECGHAVQHARAYEWLTMRSALVPIVSVTSGMSQWVIIGGLMLGAAAGLGLGYWVAVAGLVMMGFATLFSFITLPVEYDASNRALAWLKSKNMVTPDEYKGSEDALKWAARTYLVAAIGALANLVYWGFRVFAGGRD</sequence>
<dbReference type="PANTHER" id="PTHR36434:SF1">
    <property type="entry name" value="MEMBRANE PROTEASE YUGP-RELATED"/>
    <property type="match status" value="1"/>
</dbReference>
<dbReference type="KEGG" id="sze:AW14_02280"/>
<accession>A0A0C5WBA0</accession>
<feature type="transmembrane region" description="Helical" evidence="1">
    <location>
        <begin position="146"/>
        <end position="169"/>
    </location>
</feature>
<dbReference type="Pfam" id="PF04298">
    <property type="entry name" value="Zn_peptidase_2"/>
    <property type="match status" value="1"/>
</dbReference>
<evidence type="ECO:0000313" key="2">
    <source>
        <dbReference type="EMBL" id="AJR02644.1"/>
    </source>
</evidence>
<evidence type="ECO:0000313" key="3">
    <source>
        <dbReference type="Proteomes" id="UP000032229"/>
    </source>
</evidence>
<keyword evidence="1" id="KW-1133">Transmembrane helix</keyword>
<dbReference type="InterPro" id="IPR007395">
    <property type="entry name" value="Zn_peptidase_2"/>
</dbReference>
<dbReference type="EMBL" id="CP007202">
    <property type="protein sequence ID" value="AJR02644.1"/>
    <property type="molecule type" value="Genomic_DNA"/>
</dbReference>
<feature type="transmembrane region" description="Helical" evidence="1">
    <location>
        <begin position="116"/>
        <end position="140"/>
    </location>
</feature>
<dbReference type="Proteomes" id="UP000032229">
    <property type="component" value="Chromosome"/>
</dbReference>
<evidence type="ECO:0000256" key="1">
    <source>
        <dbReference type="SAM" id="Phobius"/>
    </source>
</evidence>
<dbReference type="RefSeq" id="WP_044637323.1">
    <property type="nucleotide sequence ID" value="NZ_CP007202.1"/>
</dbReference>
<feature type="transmembrane region" description="Helical" evidence="1">
    <location>
        <begin position="6"/>
        <end position="22"/>
    </location>
</feature>
<proteinExistence type="predicted"/>
<reference evidence="2 3" key="1">
    <citation type="submission" date="2014-02" db="EMBL/GenBank/DDBJ databases">
        <authorList>
            <person name="Young C.-C."/>
            <person name="Hameed A."/>
            <person name="Huang H.-C."/>
            <person name="Shahina M."/>
        </authorList>
    </citation>
    <scope>NUCLEOTIDE SEQUENCE [LARGE SCALE GENOMIC DNA]</scope>
    <source>
        <strain evidence="2 3">CC-SAMT-1</strain>
    </source>
</reference>
<name>A0A0C5WBA0_9FLAO</name>
<feature type="transmembrane region" description="Helical" evidence="1">
    <location>
        <begin position="203"/>
        <end position="224"/>
    </location>
</feature>
<keyword evidence="3" id="KW-1185">Reference proteome</keyword>
<keyword evidence="1" id="KW-0472">Membrane</keyword>
<dbReference type="PANTHER" id="PTHR36434">
    <property type="entry name" value="MEMBRANE PROTEASE YUGP-RELATED"/>
    <property type="match status" value="1"/>
</dbReference>
<keyword evidence="1" id="KW-0812">Transmembrane</keyword>
<dbReference type="AlphaFoldDB" id="A0A0C5WBA0"/>
<dbReference type="HOGENOM" id="CLU_084406_0_0_10"/>
<dbReference type="STRING" id="1454006.AW14_02280"/>
<dbReference type="PATRIC" id="fig|1454006.5.peg.431"/>
<dbReference type="OrthoDB" id="9784298at2"/>
<protein>
    <submittedName>
        <fullName evidence="2">Membrane protein</fullName>
    </submittedName>
</protein>
<organism evidence="2 3">
    <name type="scientific">Siansivirga zeaxanthinifaciens CC-SAMT-1</name>
    <dbReference type="NCBI Taxonomy" id="1454006"/>
    <lineage>
        <taxon>Bacteria</taxon>
        <taxon>Pseudomonadati</taxon>
        <taxon>Bacteroidota</taxon>
        <taxon>Flavobacteriia</taxon>
        <taxon>Flavobacteriales</taxon>
        <taxon>Flavobacteriaceae</taxon>
        <taxon>Siansivirga</taxon>
    </lineage>
</organism>
<gene>
    <name evidence="2" type="ORF">AW14_02280</name>
</gene>